<sequence length="194" mass="21969">MAEPLLSRLPEFYGESREFKELLAAEDVEITTAESAVLRLLEDQFVMTAGQEALRRRERVLGILADEGVETLSFRRMRIVNRYSTKPPFTLRYLQDRLDYLAGPGRALAAVDLDDYVLTVSAAIQDASLFREVERTIQAVKPANLVYEQQTAVADTLLLRESVRYRPLTRETRLGSWKLGAIAFTTEGEEVIAK</sequence>
<dbReference type="Pfam" id="PF10076">
    <property type="entry name" value="Phage_Mu_Gp48"/>
    <property type="match status" value="1"/>
</dbReference>
<comment type="caution">
    <text evidence="1">The sequence shown here is derived from an EMBL/GenBank/DDBJ whole genome shotgun (WGS) entry which is preliminary data.</text>
</comment>
<dbReference type="RefSeq" id="WP_089522078.1">
    <property type="nucleotide sequence ID" value="NZ_NMUQ01000001.1"/>
</dbReference>
<dbReference type="InterPro" id="IPR018755">
    <property type="entry name" value="Phage_Mu_Gp48"/>
</dbReference>
<gene>
    <name evidence="1" type="ORF">CGZ75_00330</name>
</gene>
<dbReference type="OrthoDB" id="2633045at2"/>
<proteinExistence type="predicted"/>
<keyword evidence="2" id="KW-1185">Reference proteome</keyword>
<accession>A0A229NZ88</accession>
<dbReference type="AlphaFoldDB" id="A0A229NZ88"/>
<dbReference type="EMBL" id="NMUQ01000001">
    <property type="protein sequence ID" value="OXM15232.1"/>
    <property type="molecule type" value="Genomic_DNA"/>
</dbReference>
<organism evidence="1 2">
    <name type="scientific">Paenibacillus herberti</name>
    <dbReference type="NCBI Taxonomy" id="1619309"/>
    <lineage>
        <taxon>Bacteria</taxon>
        <taxon>Bacillati</taxon>
        <taxon>Bacillota</taxon>
        <taxon>Bacilli</taxon>
        <taxon>Bacillales</taxon>
        <taxon>Paenibacillaceae</taxon>
        <taxon>Paenibacillus</taxon>
    </lineage>
</organism>
<evidence type="ECO:0000313" key="2">
    <source>
        <dbReference type="Proteomes" id="UP000215145"/>
    </source>
</evidence>
<name>A0A229NZ88_9BACL</name>
<protein>
    <submittedName>
        <fullName evidence="1">Phage portal protein</fullName>
    </submittedName>
</protein>
<reference evidence="1 2" key="1">
    <citation type="submission" date="2017-07" db="EMBL/GenBank/DDBJ databases">
        <title>Paenibacillus herberti R33 genome sequencing and assembly.</title>
        <authorList>
            <person name="Su W."/>
        </authorList>
    </citation>
    <scope>NUCLEOTIDE SEQUENCE [LARGE SCALE GENOMIC DNA]</scope>
    <source>
        <strain evidence="1 2">R33</strain>
    </source>
</reference>
<dbReference type="Proteomes" id="UP000215145">
    <property type="component" value="Unassembled WGS sequence"/>
</dbReference>
<evidence type="ECO:0000313" key="1">
    <source>
        <dbReference type="EMBL" id="OXM15232.1"/>
    </source>
</evidence>